<feature type="domain" description="DUF7677" evidence="1">
    <location>
        <begin position="123"/>
        <end position="210"/>
    </location>
</feature>
<dbReference type="Proteomes" id="UP000651057">
    <property type="component" value="Unassembled WGS sequence"/>
</dbReference>
<sequence length="212" mass="25143">MNPFDGRKGKRLPYSIVSDIRFFAFYIGNETILASRNCHNINVVFETSDALGNMYAIKLFKTYDEVGNSPNTSEEIPSDKNSTDLIVEYVQELKEKNKCEDLLLPFNKFRSRNKENWRNVIVRFFNDFGLRDLKEKPLMEFNDDYADGVINEGSPLEQLTAIFCNVLRFDEKYDVINEEWTRYRASQYIRYYNDDSYQITPPLKEWETILWL</sequence>
<proteinExistence type="predicted"/>
<gene>
    <name evidence="2" type="ORF">JJQ60_11940</name>
</gene>
<dbReference type="RefSeq" id="WP_201920035.1">
    <property type="nucleotide sequence ID" value="NZ_BAABAX010000003.1"/>
</dbReference>
<comment type="caution">
    <text evidence="2">The sequence shown here is derived from an EMBL/GenBank/DDBJ whole genome shotgun (WGS) entry which is preliminary data.</text>
</comment>
<dbReference type="AlphaFoldDB" id="A0A936ZTX3"/>
<name>A0A936ZTX3_9FLAO</name>
<dbReference type="EMBL" id="JAERQJ010000004">
    <property type="protein sequence ID" value="MBL0684232.1"/>
    <property type="molecule type" value="Genomic_DNA"/>
</dbReference>
<evidence type="ECO:0000313" key="3">
    <source>
        <dbReference type="Proteomes" id="UP000651057"/>
    </source>
</evidence>
<protein>
    <recommendedName>
        <fullName evidence="1">DUF7677 domain-containing protein</fullName>
    </recommendedName>
</protein>
<dbReference type="InterPro" id="IPR056094">
    <property type="entry name" value="DUF7677"/>
</dbReference>
<reference evidence="2" key="1">
    <citation type="submission" date="2021-01" db="EMBL/GenBank/DDBJ databases">
        <authorList>
            <person name="Zhong Y.L."/>
        </authorList>
    </citation>
    <scope>NUCLEOTIDE SEQUENCE</scope>
    <source>
        <strain evidence="2">KCTC 23302</strain>
    </source>
</reference>
<evidence type="ECO:0000313" key="2">
    <source>
        <dbReference type="EMBL" id="MBL0684232.1"/>
    </source>
</evidence>
<evidence type="ECO:0000259" key="1">
    <source>
        <dbReference type="Pfam" id="PF24725"/>
    </source>
</evidence>
<organism evidence="2 3">
    <name type="scientific">Aquimarina mytili</name>
    <dbReference type="NCBI Taxonomy" id="874423"/>
    <lineage>
        <taxon>Bacteria</taxon>
        <taxon>Pseudomonadati</taxon>
        <taxon>Bacteroidota</taxon>
        <taxon>Flavobacteriia</taxon>
        <taxon>Flavobacteriales</taxon>
        <taxon>Flavobacteriaceae</taxon>
        <taxon>Aquimarina</taxon>
    </lineage>
</organism>
<dbReference type="Pfam" id="PF24725">
    <property type="entry name" value="DUF7677"/>
    <property type="match status" value="1"/>
</dbReference>
<accession>A0A936ZTX3</accession>
<keyword evidence="3" id="KW-1185">Reference proteome</keyword>